<evidence type="ECO:0000313" key="2">
    <source>
        <dbReference type="Proteomes" id="UP000092743"/>
    </source>
</evidence>
<name>A0A9W3X1N3_BACTU</name>
<dbReference type="EMBL" id="CP015350">
    <property type="protein sequence ID" value="ANS49304.1"/>
    <property type="molecule type" value="Genomic_DNA"/>
</dbReference>
<accession>A0A9W3X1N3</accession>
<sequence length="86" mass="9752">MTVYEIADINRNTGKQEADSLRIGRRYYIGILEKGARAVRPHVDDQTKALVTSPVTDIKRSDNGKEIVFTTEHTTYTLRKVVDDLS</sequence>
<proteinExistence type="predicted"/>
<evidence type="ECO:0000313" key="1">
    <source>
        <dbReference type="EMBL" id="ANS49304.1"/>
    </source>
</evidence>
<organism evidence="1 2">
    <name type="scientific">Bacillus thuringiensis</name>
    <dbReference type="NCBI Taxonomy" id="1428"/>
    <lineage>
        <taxon>Bacteria</taxon>
        <taxon>Bacillati</taxon>
        <taxon>Bacillota</taxon>
        <taxon>Bacilli</taxon>
        <taxon>Bacillales</taxon>
        <taxon>Bacillaceae</taxon>
        <taxon>Bacillus</taxon>
        <taxon>Bacillus cereus group</taxon>
    </lineage>
</organism>
<gene>
    <name evidence="1" type="ORF">BT246_39580</name>
</gene>
<protein>
    <submittedName>
        <fullName evidence="1">Uncharacterized protein</fullName>
    </submittedName>
</protein>
<reference evidence="1 2" key="1">
    <citation type="submission" date="2016-04" db="EMBL/GenBank/DDBJ databases">
        <title>High quality genome of the nematocidal Bacillus thuringiensis MYBT18246.</title>
        <authorList>
            <person name="Hollensteiner J."/>
            <person name="Poehlein A."/>
            <person name="Sproeer C."/>
            <person name="Bunk B."/>
            <person name="Rosenstiel P."/>
            <person name="Schulenburg H."/>
            <person name="Liesegang H."/>
        </authorList>
    </citation>
    <scope>NUCLEOTIDE SEQUENCE [LARGE SCALE GENOMIC DNA]</scope>
    <source>
        <strain evidence="1 2">MYBT18246</strain>
    </source>
</reference>
<dbReference type="Proteomes" id="UP000092743">
    <property type="component" value="Chromosome"/>
</dbReference>
<dbReference type="RefSeq" id="WP_065484818.1">
    <property type="nucleotide sequence ID" value="NZ_CP015350.1"/>
</dbReference>
<dbReference type="AlphaFoldDB" id="A0A9W3X1N3"/>